<protein>
    <submittedName>
        <fullName evidence="1">Uncharacterized protein</fullName>
    </submittedName>
</protein>
<dbReference type="AlphaFoldDB" id="A0A0F9MIE4"/>
<gene>
    <name evidence="1" type="ORF">LCGC14_1085600</name>
</gene>
<sequence>MYTFKDACERKWTIVKTDDDVIDIMPAGKKLHEQRGLPLNQAGARDLIVRLQFFVEHGKLPKECPPTKFIRDIDVAIEEAVNEPDDTEDWGDEPSFISRSRACDDVYSPFAISKVFVVQASKEEQFGLSQDWIIGIYDDESMADCELFNYKHMLEQKGHNIDRFSFQILKETLNKIAEIPEK</sequence>
<dbReference type="EMBL" id="LAZR01004781">
    <property type="protein sequence ID" value="KKN05619.1"/>
    <property type="molecule type" value="Genomic_DNA"/>
</dbReference>
<evidence type="ECO:0000313" key="1">
    <source>
        <dbReference type="EMBL" id="KKN05619.1"/>
    </source>
</evidence>
<accession>A0A0F9MIE4</accession>
<comment type="caution">
    <text evidence="1">The sequence shown here is derived from an EMBL/GenBank/DDBJ whole genome shotgun (WGS) entry which is preliminary data.</text>
</comment>
<organism evidence="1">
    <name type="scientific">marine sediment metagenome</name>
    <dbReference type="NCBI Taxonomy" id="412755"/>
    <lineage>
        <taxon>unclassified sequences</taxon>
        <taxon>metagenomes</taxon>
        <taxon>ecological metagenomes</taxon>
    </lineage>
</organism>
<reference evidence="1" key="1">
    <citation type="journal article" date="2015" name="Nature">
        <title>Complex archaea that bridge the gap between prokaryotes and eukaryotes.</title>
        <authorList>
            <person name="Spang A."/>
            <person name="Saw J.H."/>
            <person name="Jorgensen S.L."/>
            <person name="Zaremba-Niedzwiedzka K."/>
            <person name="Martijn J."/>
            <person name="Lind A.E."/>
            <person name="van Eijk R."/>
            <person name="Schleper C."/>
            <person name="Guy L."/>
            <person name="Ettema T.J."/>
        </authorList>
    </citation>
    <scope>NUCLEOTIDE SEQUENCE</scope>
</reference>
<name>A0A0F9MIE4_9ZZZZ</name>
<proteinExistence type="predicted"/>